<keyword evidence="2" id="KW-0472">Membrane</keyword>
<reference evidence="3 4" key="1">
    <citation type="submission" date="2018-07" db="EMBL/GenBank/DDBJ databases">
        <title>A high quality draft genome assembly of the barn swallow (H. rustica rustica).</title>
        <authorList>
            <person name="Formenti G."/>
            <person name="Chiara M."/>
            <person name="Poveda L."/>
            <person name="Francoijs K.-J."/>
            <person name="Bonisoli-Alquati A."/>
            <person name="Canova L."/>
            <person name="Gianfranceschi L."/>
            <person name="Horner D.S."/>
            <person name="Saino N."/>
        </authorList>
    </citation>
    <scope>NUCLEOTIDE SEQUENCE [LARGE SCALE GENOMIC DNA]</scope>
    <source>
        <strain evidence="3">Chelidonia</strain>
        <tissue evidence="3">Blood</tissue>
    </source>
</reference>
<dbReference type="GO" id="GO:0001965">
    <property type="term" value="F:G-protein alpha-subunit binding"/>
    <property type="evidence" value="ECO:0007669"/>
    <property type="project" value="TreeGrafter"/>
</dbReference>
<protein>
    <submittedName>
        <fullName evidence="3">Uncharacterized protein</fullName>
    </submittedName>
</protein>
<name>A0A3M0KZB1_HIRRU</name>
<dbReference type="EMBL" id="QRBI01000097">
    <property type="protein sequence ID" value="RMC18031.1"/>
    <property type="molecule type" value="Genomic_DNA"/>
</dbReference>
<evidence type="ECO:0000256" key="2">
    <source>
        <dbReference type="SAM" id="Phobius"/>
    </source>
</evidence>
<gene>
    <name evidence="3" type="ORF">DUI87_04909</name>
</gene>
<organism evidence="3 4">
    <name type="scientific">Hirundo rustica rustica</name>
    <dbReference type="NCBI Taxonomy" id="333673"/>
    <lineage>
        <taxon>Eukaryota</taxon>
        <taxon>Metazoa</taxon>
        <taxon>Chordata</taxon>
        <taxon>Craniata</taxon>
        <taxon>Vertebrata</taxon>
        <taxon>Euteleostomi</taxon>
        <taxon>Archelosauria</taxon>
        <taxon>Archosauria</taxon>
        <taxon>Dinosauria</taxon>
        <taxon>Saurischia</taxon>
        <taxon>Theropoda</taxon>
        <taxon>Coelurosauria</taxon>
        <taxon>Aves</taxon>
        <taxon>Neognathae</taxon>
        <taxon>Neoaves</taxon>
        <taxon>Telluraves</taxon>
        <taxon>Australaves</taxon>
        <taxon>Passeriformes</taxon>
        <taxon>Sylvioidea</taxon>
        <taxon>Hirundinidae</taxon>
        <taxon>Hirundo</taxon>
    </lineage>
</organism>
<dbReference type="STRING" id="333673.A0A3M0KZB1"/>
<dbReference type="GO" id="GO:0010855">
    <property type="term" value="F:adenylate cyclase inhibitor activity"/>
    <property type="evidence" value="ECO:0007669"/>
    <property type="project" value="TreeGrafter"/>
</dbReference>
<dbReference type="Gene3D" id="1.20.1070.10">
    <property type="entry name" value="Rhodopsin 7-helix transmembrane proteins"/>
    <property type="match status" value="1"/>
</dbReference>
<dbReference type="GO" id="GO:0007601">
    <property type="term" value="P:visual perception"/>
    <property type="evidence" value="ECO:0007669"/>
    <property type="project" value="TreeGrafter"/>
</dbReference>
<keyword evidence="2" id="KW-0812">Transmembrane</keyword>
<keyword evidence="4" id="KW-1185">Reference proteome</keyword>
<dbReference type="AlphaFoldDB" id="A0A3M0KZB1"/>
<dbReference type="InterPro" id="IPR026919">
    <property type="entry name" value="ADGRV1"/>
</dbReference>
<dbReference type="PANTHER" id="PTHR46682">
    <property type="entry name" value="ADHESION G-PROTEIN COUPLED RECEPTOR V1"/>
    <property type="match status" value="1"/>
</dbReference>
<dbReference type="Proteomes" id="UP000269221">
    <property type="component" value="Unassembled WGS sequence"/>
</dbReference>
<dbReference type="GO" id="GO:0071277">
    <property type="term" value="P:cellular response to calcium ion"/>
    <property type="evidence" value="ECO:0007669"/>
    <property type="project" value="TreeGrafter"/>
</dbReference>
<keyword evidence="2" id="KW-1133">Transmembrane helix</keyword>
<dbReference type="PANTHER" id="PTHR46682:SF1">
    <property type="entry name" value="ADHESION G-PROTEIN COUPLED RECEPTOR V1"/>
    <property type="match status" value="1"/>
</dbReference>
<comment type="caution">
    <text evidence="3">The sequence shown here is derived from an EMBL/GenBank/DDBJ whole genome shotgun (WGS) entry which is preliminary data.</text>
</comment>
<feature type="region of interest" description="Disordered" evidence="1">
    <location>
        <begin position="291"/>
        <end position="318"/>
    </location>
</feature>
<dbReference type="OrthoDB" id="2324346at2759"/>
<dbReference type="GO" id="GO:0016020">
    <property type="term" value="C:membrane"/>
    <property type="evidence" value="ECO:0007669"/>
    <property type="project" value="InterPro"/>
</dbReference>
<evidence type="ECO:0000313" key="3">
    <source>
        <dbReference type="EMBL" id="RMC18031.1"/>
    </source>
</evidence>
<sequence>MDGTTILHLRPACGVRLTRVSSEYPQTNPSDELCDLSFKFRCFIPNAYAALFTAALVPLMCLVVVFVVFIHAYQVTPQWKAYDDIFRGRTNASEIPLVLYLFALISVTWLWGGLHIAYRHLWMLVFFIIFNSLQNFGDGFYSPEGHVSTVRCLCFADKYSVEILHKGPVDTLEGSDAIQRYLDMLEAWVHTNFMDFNKEKCKVLHLGHGNLKHTYRLGREVTESSPEEKDLVDEKLNLSRQCARTAQRAKRVLGCIQRNVASRAKEVILPSALLLRDPIWSSVYSSHVPREGGHGTVVASPEEGQEIDKRTGASPLRI</sequence>
<dbReference type="GO" id="GO:0005737">
    <property type="term" value="C:cytoplasm"/>
    <property type="evidence" value="ECO:0007669"/>
    <property type="project" value="TreeGrafter"/>
</dbReference>
<dbReference type="GO" id="GO:0007605">
    <property type="term" value="P:sensory perception of sound"/>
    <property type="evidence" value="ECO:0007669"/>
    <property type="project" value="TreeGrafter"/>
</dbReference>
<accession>A0A3M0KZB1</accession>
<feature type="transmembrane region" description="Helical" evidence="2">
    <location>
        <begin position="47"/>
        <end position="75"/>
    </location>
</feature>
<dbReference type="GO" id="GO:0032420">
    <property type="term" value="C:stereocilium"/>
    <property type="evidence" value="ECO:0007669"/>
    <property type="project" value="TreeGrafter"/>
</dbReference>
<feature type="transmembrane region" description="Helical" evidence="2">
    <location>
        <begin position="95"/>
        <end position="114"/>
    </location>
</feature>
<proteinExistence type="predicted"/>
<evidence type="ECO:0000313" key="4">
    <source>
        <dbReference type="Proteomes" id="UP000269221"/>
    </source>
</evidence>
<dbReference type="GO" id="GO:0004930">
    <property type="term" value="F:G protein-coupled receptor activity"/>
    <property type="evidence" value="ECO:0007669"/>
    <property type="project" value="InterPro"/>
</dbReference>
<evidence type="ECO:0000256" key="1">
    <source>
        <dbReference type="SAM" id="MobiDB-lite"/>
    </source>
</evidence>